<gene>
    <name evidence="3" type="ORF">SAMN02746065_12044</name>
</gene>
<dbReference type="Proteomes" id="UP000192418">
    <property type="component" value="Unassembled WGS sequence"/>
</dbReference>
<name>A0A1W2DSY1_9BACT</name>
<dbReference type="OrthoDB" id="9777830at2"/>
<dbReference type="Gene3D" id="3.40.50.150">
    <property type="entry name" value="Vaccinia Virus protein VP39"/>
    <property type="match status" value="1"/>
</dbReference>
<dbReference type="InterPro" id="IPR050447">
    <property type="entry name" value="Erg6_SMT_methyltransf"/>
</dbReference>
<dbReference type="EMBL" id="FWXY01000020">
    <property type="protein sequence ID" value="SMD00635.1"/>
    <property type="molecule type" value="Genomic_DNA"/>
</dbReference>
<dbReference type="GO" id="GO:0032259">
    <property type="term" value="P:methylation"/>
    <property type="evidence" value="ECO:0007669"/>
    <property type="project" value="UniProtKB-KW"/>
</dbReference>
<dbReference type="RefSeq" id="WP_084070916.1">
    <property type="nucleotide sequence ID" value="NZ_FWXY01000020.1"/>
</dbReference>
<dbReference type="InterPro" id="IPR029063">
    <property type="entry name" value="SAM-dependent_MTases_sf"/>
</dbReference>
<evidence type="ECO:0000313" key="3">
    <source>
        <dbReference type="EMBL" id="SMD00635.1"/>
    </source>
</evidence>
<dbReference type="SUPFAM" id="SSF53335">
    <property type="entry name" value="S-adenosyl-L-methionine-dependent methyltransferases"/>
    <property type="match status" value="1"/>
</dbReference>
<dbReference type="PANTHER" id="PTHR44068:SF11">
    <property type="entry name" value="GERANYL DIPHOSPHATE 2-C-METHYLTRANSFERASE"/>
    <property type="match status" value="1"/>
</dbReference>
<keyword evidence="1 3" id="KW-0808">Transferase</keyword>
<evidence type="ECO:0000256" key="1">
    <source>
        <dbReference type="ARBA" id="ARBA00022679"/>
    </source>
</evidence>
<accession>A0A1W2DSY1</accession>
<dbReference type="Pfam" id="PF08241">
    <property type="entry name" value="Methyltransf_11"/>
    <property type="match status" value="1"/>
</dbReference>
<organism evidence="3 4">
    <name type="scientific">Desulfocicer vacuolatum DSM 3385</name>
    <dbReference type="NCBI Taxonomy" id="1121400"/>
    <lineage>
        <taxon>Bacteria</taxon>
        <taxon>Pseudomonadati</taxon>
        <taxon>Thermodesulfobacteriota</taxon>
        <taxon>Desulfobacteria</taxon>
        <taxon>Desulfobacterales</taxon>
        <taxon>Desulfobacteraceae</taxon>
        <taxon>Desulfocicer</taxon>
    </lineage>
</organism>
<dbReference type="InterPro" id="IPR013216">
    <property type="entry name" value="Methyltransf_11"/>
</dbReference>
<evidence type="ECO:0000259" key="2">
    <source>
        <dbReference type="Pfam" id="PF08241"/>
    </source>
</evidence>
<reference evidence="3 4" key="1">
    <citation type="submission" date="2017-04" db="EMBL/GenBank/DDBJ databases">
        <authorList>
            <person name="Afonso C.L."/>
            <person name="Miller P.J."/>
            <person name="Scott M.A."/>
            <person name="Spackman E."/>
            <person name="Goraichik I."/>
            <person name="Dimitrov K.M."/>
            <person name="Suarez D.L."/>
            <person name="Swayne D.E."/>
        </authorList>
    </citation>
    <scope>NUCLEOTIDE SEQUENCE [LARGE SCALE GENOMIC DNA]</scope>
    <source>
        <strain evidence="3 4">DSM 3385</strain>
    </source>
</reference>
<dbReference type="GO" id="GO:0008757">
    <property type="term" value="F:S-adenosylmethionine-dependent methyltransferase activity"/>
    <property type="evidence" value="ECO:0007669"/>
    <property type="project" value="InterPro"/>
</dbReference>
<protein>
    <submittedName>
        <fullName evidence="3">Methyltransferase domain-containing protein</fullName>
    </submittedName>
</protein>
<keyword evidence="4" id="KW-1185">Reference proteome</keyword>
<proteinExistence type="predicted"/>
<dbReference type="STRING" id="1121400.SAMN02746065_12044"/>
<dbReference type="CDD" id="cd02440">
    <property type="entry name" value="AdoMet_MTases"/>
    <property type="match status" value="1"/>
</dbReference>
<feature type="domain" description="Methyltransferase type 11" evidence="2">
    <location>
        <begin position="67"/>
        <end position="164"/>
    </location>
</feature>
<sequence length="274" mass="30371">METEINRHYGSENLCSKIFTALTQAGKDMDNLQLKDLAVIDQLHTGGHMATLELARTTALPPGTKVLDAGCGIGGSCRLLARECGFKVTGMDLVPDFIEVAEKLTHSTGLDDAITYSQGNILNTGLQSNSFDAVWCQHTLMNIDDKDAAFKEFMRILKPGGMMVLHEIVQGANTPIHLPVPWAAHEDISVLMPWPEMEALILKNDFTCRLSENRTDQAKKWWERVKAAFKKQTETPSPLGPHIIFGDNGKSFGNTMSANIDEDRIRLMEAIFIK</sequence>
<evidence type="ECO:0000313" key="4">
    <source>
        <dbReference type="Proteomes" id="UP000192418"/>
    </source>
</evidence>
<keyword evidence="3" id="KW-0489">Methyltransferase</keyword>
<dbReference type="AlphaFoldDB" id="A0A1W2DSY1"/>
<dbReference type="PANTHER" id="PTHR44068">
    <property type="entry name" value="ZGC:194242"/>
    <property type="match status" value="1"/>
</dbReference>